<reference evidence="1 2" key="1">
    <citation type="submission" date="2017-09" db="EMBL/GenBank/DDBJ databases">
        <authorList>
            <person name="Ehlers B."/>
            <person name="Leendertz F.H."/>
        </authorList>
    </citation>
    <scope>NUCLEOTIDE SEQUENCE [LARGE SCALE GENOMIC DNA]</scope>
    <source>
        <strain evidence="1 2">CGMCC 1.12662</strain>
    </source>
</reference>
<sequence length="50" mass="5337">MLQIFAKTYMTATRRPISASAAQGEEALPRLNAAALHGARAAGRPDREQA</sequence>
<accession>A0A285I0N3</accession>
<organism evidence="1 2">
    <name type="scientific">Pseudooceanicola antarcticus</name>
    <dbReference type="NCBI Taxonomy" id="1247613"/>
    <lineage>
        <taxon>Bacteria</taxon>
        <taxon>Pseudomonadati</taxon>
        <taxon>Pseudomonadota</taxon>
        <taxon>Alphaproteobacteria</taxon>
        <taxon>Rhodobacterales</taxon>
        <taxon>Paracoccaceae</taxon>
        <taxon>Pseudooceanicola</taxon>
    </lineage>
</organism>
<evidence type="ECO:0000313" key="1">
    <source>
        <dbReference type="EMBL" id="SNY41534.1"/>
    </source>
</evidence>
<protein>
    <submittedName>
        <fullName evidence="1">Uncharacterized protein</fullName>
    </submittedName>
</protein>
<gene>
    <name evidence="1" type="ORF">SAMN06297129_0875</name>
</gene>
<evidence type="ECO:0000313" key="2">
    <source>
        <dbReference type="Proteomes" id="UP000231655"/>
    </source>
</evidence>
<dbReference type="EMBL" id="OBEA01000001">
    <property type="protein sequence ID" value="SNY41534.1"/>
    <property type="molecule type" value="Genomic_DNA"/>
</dbReference>
<dbReference type="AlphaFoldDB" id="A0A285I0N3"/>
<dbReference type="RefSeq" id="WP_157791706.1">
    <property type="nucleotide sequence ID" value="NZ_OBEA01000001.1"/>
</dbReference>
<name>A0A285I0N3_9RHOB</name>
<dbReference type="Proteomes" id="UP000231655">
    <property type="component" value="Unassembled WGS sequence"/>
</dbReference>
<proteinExistence type="predicted"/>